<protein>
    <submittedName>
        <fullName evidence="6">STN and carboxypeptidase regulatory-like domain-containing protein</fullName>
    </submittedName>
</protein>
<evidence type="ECO:0000313" key="7">
    <source>
        <dbReference type="Proteomes" id="UP001560573"/>
    </source>
</evidence>
<sequence length="610" mass="66834">MEQFFCRLKKRLGITIGIIVCIACSAVAQSQLNKQVSFEVHNEKLEDVLGVLSNKGNFYFSYSSNIIRKDSVVSLKVVNKTVKQVLDVLLKGYEYKENGNYIIIKKAPARVTVVTTQIVADKQYTISGYIINEETGEKISDASIYEKHQLASALSDETGFFKLKLKSKYRTAEITISKELYEDTTVNLASKQSQQLTIAITPIEVPVTISPEDYSLPDSVIVKVKTDSTETEYTFVKQDSVKVEKTVLGKFFLTSKQRIQSLNLKKIIAERPFQVSLTPGLSSHGKLSPQVVNNFSLNVLGGYTGGTEGVEIGGLFNINKKDARYVQVAGVFNIVGGSVAGVQVAGIHNLVLHDQSGVQVAGISNLVHSDASGVQVAGIYNHATNSVKGVQVAGIGNFTNYTKGVQTAGIVNITHEDLKGVQIAGVFNYAKSLKGVQIGLINFADTSDGYSIGLINFVRRGYHKIGISTNELMQLNVAFKSGNRKLYSILLGGMSTNANEKLYSFGYGLGTEIGIGRMFSINPELTTQYLYKGAWDEYNSLNKLTLNANFKIGKYFSIYAGPVLNIYYGDQNAASSEYKSVTPPSGYHQFDFKNDHLTGWVGWNAGIHIF</sequence>
<dbReference type="NCBIfam" id="NF047436">
    <property type="entry name" value="LA_2272_repeat"/>
    <property type="match status" value="1"/>
</dbReference>
<evidence type="ECO:0000256" key="2">
    <source>
        <dbReference type="ARBA" id="ARBA00023136"/>
    </source>
</evidence>
<dbReference type="Proteomes" id="UP001560573">
    <property type="component" value="Unassembled WGS sequence"/>
</dbReference>
<feature type="chain" id="PRO_5045375569" evidence="4">
    <location>
        <begin position="29"/>
        <end position="610"/>
    </location>
</feature>
<keyword evidence="1" id="KW-0813">Transport</keyword>
<keyword evidence="3" id="KW-0998">Cell outer membrane</keyword>
<dbReference type="InterPro" id="IPR011662">
    <property type="entry name" value="Secretin/TonB_short_N"/>
</dbReference>
<dbReference type="EMBL" id="JAULBC010000008">
    <property type="protein sequence ID" value="MEX6690407.1"/>
    <property type="molecule type" value="Genomic_DNA"/>
</dbReference>
<evidence type="ECO:0000256" key="4">
    <source>
        <dbReference type="SAM" id="SignalP"/>
    </source>
</evidence>
<proteinExistence type="predicted"/>
<dbReference type="Pfam" id="PF07660">
    <property type="entry name" value="STN"/>
    <property type="match status" value="1"/>
</dbReference>
<keyword evidence="2" id="KW-0472">Membrane</keyword>
<keyword evidence="7" id="KW-1185">Reference proteome</keyword>
<feature type="signal peptide" evidence="4">
    <location>
        <begin position="1"/>
        <end position="28"/>
    </location>
</feature>
<dbReference type="InterPro" id="IPR008969">
    <property type="entry name" value="CarboxyPept-like_regulatory"/>
</dbReference>
<gene>
    <name evidence="6" type="ORF">QTN47_23045</name>
</gene>
<name>A0ABV3ZKJ7_9BACT</name>
<dbReference type="RefSeq" id="WP_369331819.1">
    <property type="nucleotide sequence ID" value="NZ_JAULBC010000008.1"/>
</dbReference>
<dbReference type="SUPFAM" id="SSF49464">
    <property type="entry name" value="Carboxypeptidase regulatory domain-like"/>
    <property type="match status" value="1"/>
</dbReference>
<dbReference type="Gene3D" id="2.60.40.1120">
    <property type="entry name" value="Carboxypeptidase-like, regulatory domain"/>
    <property type="match status" value="1"/>
</dbReference>
<organism evidence="6 7">
    <name type="scientific">Danxiaibacter flavus</name>
    <dbReference type="NCBI Taxonomy" id="3049108"/>
    <lineage>
        <taxon>Bacteria</taxon>
        <taxon>Pseudomonadati</taxon>
        <taxon>Bacteroidota</taxon>
        <taxon>Chitinophagia</taxon>
        <taxon>Chitinophagales</taxon>
        <taxon>Chitinophagaceae</taxon>
        <taxon>Danxiaibacter</taxon>
    </lineage>
</organism>
<reference evidence="6 7" key="1">
    <citation type="submission" date="2023-07" db="EMBL/GenBank/DDBJ databases">
        <authorList>
            <person name="Lian W.-H."/>
        </authorList>
    </citation>
    <scope>NUCLEOTIDE SEQUENCE [LARGE SCALE GENOMIC DNA]</scope>
    <source>
        <strain evidence="6 7">SYSU DXS3180</strain>
    </source>
</reference>
<accession>A0ABV3ZKJ7</accession>
<feature type="domain" description="Secretin/TonB short N-terminal" evidence="5">
    <location>
        <begin position="60"/>
        <end position="106"/>
    </location>
</feature>
<evidence type="ECO:0000256" key="3">
    <source>
        <dbReference type="ARBA" id="ARBA00023237"/>
    </source>
</evidence>
<comment type="caution">
    <text evidence="6">The sequence shown here is derived from an EMBL/GenBank/DDBJ whole genome shotgun (WGS) entry which is preliminary data.</text>
</comment>
<evidence type="ECO:0000313" key="6">
    <source>
        <dbReference type="EMBL" id="MEX6690407.1"/>
    </source>
</evidence>
<dbReference type="InterPro" id="IPR058093">
    <property type="entry name" value="LA_2272-like"/>
</dbReference>
<keyword evidence="4" id="KW-0732">Signal</keyword>
<evidence type="ECO:0000259" key="5">
    <source>
        <dbReference type="Pfam" id="PF07660"/>
    </source>
</evidence>
<evidence type="ECO:0000256" key="1">
    <source>
        <dbReference type="ARBA" id="ARBA00022448"/>
    </source>
</evidence>